<organism evidence="2 3">
    <name type="scientific">Paracoccus litorisediminis</name>
    <dbReference type="NCBI Taxonomy" id="2006130"/>
    <lineage>
        <taxon>Bacteria</taxon>
        <taxon>Pseudomonadati</taxon>
        <taxon>Pseudomonadota</taxon>
        <taxon>Alphaproteobacteria</taxon>
        <taxon>Rhodobacterales</taxon>
        <taxon>Paracoccaceae</taxon>
        <taxon>Paracoccus</taxon>
    </lineage>
</organism>
<evidence type="ECO:0000259" key="1">
    <source>
        <dbReference type="Pfam" id="PF07475"/>
    </source>
</evidence>
<proteinExistence type="predicted"/>
<evidence type="ECO:0000313" key="2">
    <source>
        <dbReference type="EMBL" id="MTH57991.1"/>
    </source>
</evidence>
<name>A0A844HJL1_9RHOB</name>
<dbReference type="GO" id="GO:0006109">
    <property type="term" value="P:regulation of carbohydrate metabolic process"/>
    <property type="evidence" value="ECO:0007669"/>
    <property type="project" value="InterPro"/>
</dbReference>
<keyword evidence="2" id="KW-0418">Kinase</keyword>
<comment type="caution">
    <text evidence="2">The sequence shown here is derived from an EMBL/GenBank/DDBJ whole genome shotgun (WGS) entry which is preliminary data.</text>
</comment>
<sequence>MSVGFDAILHASSVAVRGRALLILGGSGSGKSTLALGMMALGAGLVADDRTGIWVRDGRLMVDCPEPIRGRIEARGVGILNARPAGPTELALAVDLDRPEPERLPPHRRAEYLGYWVPLVLGQGHPHLAPVLMQYLVAGRWDRDQG</sequence>
<dbReference type="GO" id="GO:0005524">
    <property type="term" value="F:ATP binding"/>
    <property type="evidence" value="ECO:0007669"/>
    <property type="project" value="InterPro"/>
</dbReference>
<keyword evidence="3" id="KW-1185">Reference proteome</keyword>
<keyword evidence="2" id="KW-0808">Transferase</keyword>
<dbReference type="InterPro" id="IPR011104">
    <property type="entry name" value="Hpr_kin/Pase_C"/>
</dbReference>
<protein>
    <submittedName>
        <fullName evidence="2">Serine kinase</fullName>
    </submittedName>
</protein>
<reference evidence="2 3" key="1">
    <citation type="submission" date="2019-11" db="EMBL/GenBank/DDBJ databases">
        <authorList>
            <person name="Dong K."/>
        </authorList>
    </citation>
    <scope>NUCLEOTIDE SEQUENCE [LARGE SCALE GENOMIC DNA]</scope>
    <source>
        <strain evidence="2 3">NBRC 112902</strain>
    </source>
</reference>
<accession>A0A844HJL1</accession>
<dbReference type="Proteomes" id="UP000449846">
    <property type="component" value="Unassembled WGS sequence"/>
</dbReference>
<evidence type="ECO:0000313" key="3">
    <source>
        <dbReference type="Proteomes" id="UP000449846"/>
    </source>
</evidence>
<dbReference type="EMBL" id="WMIG01000001">
    <property type="protein sequence ID" value="MTH57991.1"/>
    <property type="molecule type" value="Genomic_DNA"/>
</dbReference>
<dbReference type="InterPro" id="IPR027417">
    <property type="entry name" value="P-loop_NTPase"/>
</dbReference>
<dbReference type="AlphaFoldDB" id="A0A844HJL1"/>
<dbReference type="OrthoDB" id="8326226at2"/>
<dbReference type="RefSeq" id="WP_155037904.1">
    <property type="nucleotide sequence ID" value="NZ_JBHGCD010000008.1"/>
</dbReference>
<gene>
    <name evidence="2" type="ORF">GL300_02075</name>
</gene>
<dbReference type="SUPFAM" id="SSF53795">
    <property type="entry name" value="PEP carboxykinase-like"/>
    <property type="match status" value="1"/>
</dbReference>
<feature type="domain" description="HPr kinase/phosphorylase C-terminal" evidence="1">
    <location>
        <begin position="8"/>
        <end position="83"/>
    </location>
</feature>
<dbReference type="Pfam" id="PF07475">
    <property type="entry name" value="Hpr_kinase_C"/>
    <property type="match status" value="1"/>
</dbReference>
<dbReference type="GO" id="GO:0000155">
    <property type="term" value="F:phosphorelay sensor kinase activity"/>
    <property type="evidence" value="ECO:0007669"/>
    <property type="project" value="InterPro"/>
</dbReference>
<dbReference type="Gene3D" id="3.40.50.300">
    <property type="entry name" value="P-loop containing nucleotide triphosphate hydrolases"/>
    <property type="match status" value="1"/>
</dbReference>